<evidence type="ECO:0000256" key="1">
    <source>
        <dbReference type="RuleBase" id="RU003936"/>
    </source>
</evidence>
<dbReference type="GO" id="GO:0030234">
    <property type="term" value="F:enzyme regulator activity"/>
    <property type="evidence" value="ECO:0007669"/>
    <property type="project" value="InterPro"/>
</dbReference>
<evidence type="ECO:0000313" key="2">
    <source>
        <dbReference type="EMBL" id="MST74932.1"/>
    </source>
</evidence>
<dbReference type="GO" id="GO:0005524">
    <property type="term" value="F:ATP binding"/>
    <property type="evidence" value="ECO:0007669"/>
    <property type="project" value="TreeGrafter"/>
</dbReference>
<accession>A0A6L5YSJ9</accession>
<name>A0A6L5YSJ9_9FIRM</name>
<dbReference type="Gene3D" id="3.30.70.120">
    <property type="match status" value="1"/>
</dbReference>
<proteinExistence type="inferred from homology"/>
<dbReference type="SUPFAM" id="SSF54913">
    <property type="entry name" value="GlnB-like"/>
    <property type="match status" value="1"/>
</dbReference>
<dbReference type="AlphaFoldDB" id="A0A6L5YSJ9"/>
<reference evidence="2 3" key="1">
    <citation type="submission" date="2019-08" db="EMBL/GenBank/DDBJ databases">
        <title>In-depth cultivation of the pig gut microbiome towards novel bacterial diversity and tailored functional studies.</title>
        <authorList>
            <person name="Wylensek D."/>
            <person name="Hitch T.C.A."/>
            <person name="Clavel T."/>
        </authorList>
    </citation>
    <scope>NUCLEOTIDE SEQUENCE [LARGE SCALE GENOMIC DNA]</scope>
    <source>
        <strain evidence="2 3">MUC/MUC-530-WT-4D</strain>
    </source>
</reference>
<dbReference type="Proteomes" id="UP000474024">
    <property type="component" value="Unassembled WGS sequence"/>
</dbReference>
<dbReference type="PANTHER" id="PTHR30115:SF11">
    <property type="entry name" value="NITROGEN REGULATORY PROTEIN P-II HOMOLOG"/>
    <property type="match status" value="1"/>
</dbReference>
<dbReference type="PROSITE" id="PS51343">
    <property type="entry name" value="PII_GLNB_DOM"/>
    <property type="match status" value="1"/>
</dbReference>
<dbReference type="PRINTS" id="PR00340">
    <property type="entry name" value="PIIGLNB"/>
</dbReference>
<protein>
    <submittedName>
        <fullName evidence="2">P-II family nitrogen regulator</fullName>
    </submittedName>
</protein>
<dbReference type="InterPro" id="IPR011322">
    <property type="entry name" value="N-reg_PII-like_a/b"/>
</dbReference>
<dbReference type="InterPro" id="IPR015867">
    <property type="entry name" value="N-reg_PII/ATP_PRibTrfase_C"/>
</dbReference>
<dbReference type="Pfam" id="PF00543">
    <property type="entry name" value="P-II"/>
    <property type="match status" value="1"/>
</dbReference>
<dbReference type="EMBL" id="VUNI01000011">
    <property type="protein sequence ID" value="MST74932.1"/>
    <property type="molecule type" value="Genomic_DNA"/>
</dbReference>
<dbReference type="PROSITE" id="PS00638">
    <property type="entry name" value="PII_GLNB_CTER"/>
    <property type="match status" value="1"/>
</dbReference>
<dbReference type="InterPro" id="IPR002187">
    <property type="entry name" value="N-reg_PII"/>
</dbReference>
<dbReference type="GO" id="GO:0005829">
    <property type="term" value="C:cytosol"/>
    <property type="evidence" value="ECO:0007669"/>
    <property type="project" value="TreeGrafter"/>
</dbReference>
<evidence type="ECO:0000313" key="3">
    <source>
        <dbReference type="Proteomes" id="UP000474024"/>
    </source>
</evidence>
<dbReference type="GO" id="GO:0006808">
    <property type="term" value="P:regulation of nitrogen utilization"/>
    <property type="evidence" value="ECO:0007669"/>
    <property type="project" value="InterPro"/>
</dbReference>
<gene>
    <name evidence="2" type="ORF">FYJ75_07795</name>
</gene>
<organism evidence="2 3">
    <name type="scientific">Roseburia porci</name>
    <dbReference type="NCBI Taxonomy" id="2605790"/>
    <lineage>
        <taxon>Bacteria</taxon>
        <taxon>Bacillati</taxon>
        <taxon>Bacillota</taxon>
        <taxon>Clostridia</taxon>
        <taxon>Lachnospirales</taxon>
        <taxon>Lachnospiraceae</taxon>
        <taxon>Roseburia</taxon>
    </lineage>
</organism>
<dbReference type="InterPro" id="IPR017918">
    <property type="entry name" value="N-reg_PII_CS"/>
</dbReference>
<sequence length="124" mass="13592">MYKKGGHTMATGLSKIEIITSFAKFTELQKELSHLGVRGMTVTQVMGCGIQKGSAEYAVEENEEFVLLPKQQISLVVETSKVREIVEAVKQILYTGHIGDGKIFVYSLDNVIKVRTGDEGADAL</sequence>
<dbReference type="PANTHER" id="PTHR30115">
    <property type="entry name" value="NITROGEN REGULATORY PROTEIN P-II"/>
    <property type="match status" value="1"/>
</dbReference>
<keyword evidence="3" id="KW-1185">Reference proteome</keyword>
<comment type="caution">
    <text evidence="2">The sequence shown here is derived from an EMBL/GenBank/DDBJ whole genome shotgun (WGS) entry which is preliminary data.</text>
</comment>
<comment type="similarity">
    <text evidence="1">Belongs to the P(II) protein family.</text>
</comment>
<dbReference type="SMART" id="SM00938">
    <property type="entry name" value="P-II"/>
    <property type="match status" value="1"/>
</dbReference>